<evidence type="ECO:0000256" key="1">
    <source>
        <dbReference type="ARBA" id="ARBA00022679"/>
    </source>
</evidence>
<dbReference type="InterPro" id="IPR008271">
    <property type="entry name" value="Ser/Thr_kinase_AS"/>
</dbReference>
<evidence type="ECO:0000313" key="9">
    <source>
        <dbReference type="Proteomes" id="UP001551482"/>
    </source>
</evidence>
<proteinExistence type="predicted"/>
<keyword evidence="1" id="KW-0808">Transferase</keyword>
<evidence type="ECO:0000256" key="6">
    <source>
        <dbReference type="SAM" id="MobiDB-lite"/>
    </source>
</evidence>
<dbReference type="PROSITE" id="PS50011">
    <property type="entry name" value="PROTEIN_KINASE_DOM"/>
    <property type="match status" value="1"/>
</dbReference>
<evidence type="ECO:0000313" key="8">
    <source>
        <dbReference type="EMBL" id="MEU8138844.1"/>
    </source>
</evidence>
<comment type="caution">
    <text evidence="8">The sequence shown here is derived from an EMBL/GenBank/DDBJ whole genome shotgun (WGS) entry which is preliminary data.</text>
</comment>
<dbReference type="InterPro" id="IPR009784">
    <property type="entry name" value="DUF1349"/>
</dbReference>
<dbReference type="PROSITE" id="PS00108">
    <property type="entry name" value="PROTEIN_KINASE_ST"/>
    <property type="match status" value="1"/>
</dbReference>
<dbReference type="Proteomes" id="UP001551482">
    <property type="component" value="Unassembled WGS sequence"/>
</dbReference>
<dbReference type="SUPFAM" id="SSF56112">
    <property type="entry name" value="Protein kinase-like (PK-like)"/>
    <property type="match status" value="1"/>
</dbReference>
<keyword evidence="9" id="KW-1185">Reference proteome</keyword>
<dbReference type="InterPro" id="IPR011009">
    <property type="entry name" value="Kinase-like_dom_sf"/>
</dbReference>
<feature type="binding site" evidence="5">
    <location>
        <position position="40"/>
    </location>
    <ligand>
        <name>ATP</name>
        <dbReference type="ChEBI" id="CHEBI:30616"/>
    </ligand>
</feature>
<sequence length="667" mass="68920">MRSEDPSTIAGYRMLARLGAGGMGRVYLARSPGGRPVAFKVIRADFADDADFRVRFAREVAAARSVSGVFTAPVLDADPQGDPPWLATGYVAGVALDDAVNRFGPLPGSLRQLAGGIAEALIAVHAAGLVHRDLKPANVMLAADGPRLIDFGIARALEGGTITRTGFLVGSPGFLAPEQAGSGAIGPATDVFALGAVLTYAATGQTPFGEGVFTELLFKVLYGEPDVSGVPEPFRPLVAAMLAKAPADRPTPGQILDRLAEFGPDARAGAWLPRPLTELVLARSAALLAEDPPLAFGREAPPAAETVVEHPEPAAPVPPALQPPPPVEPISEPLSQPAPLRPPPGQQPTGPPTSSQATAPQAIPPAVPPVASPSPRPSAPPSPSLAPPGQPPHAPPSERPGGPASAGTGQRRRIVVVAAVAVMALAVAAAVLTPRLLDDDKNPEGGGKASPNSGTPGTGGPASPAACGAVSANFTGTTVYPQISTPTDGIEPEQTAAGYVITAEPESDVRADFQGKVTAPFASARVNGDLTVETRVTVDPRVGYQAAGLLLFTDQHNYVRLERGYGDFDAIAFEYFANSVHYKLTTPYNTEPEGKVRATSDTVSLRLERQGDKVTAQWRAADTEPWKPLPGEAALPEGRADAGMTVLNSPKTGLFSATFRNLTVNCL</sequence>
<dbReference type="InterPro" id="IPR000719">
    <property type="entry name" value="Prot_kinase_dom"/>
</dbReference>
<dbReference type="Gene3D" id="1.10.510.10">
    <property type="entry name" value="Transferase(Phosphotransferase) domain 1"/>
    <property type="match status" value="1"/>
</dbReference>
<dbReference type="Gene3D" id="2.60.120.200">
    <property type="match status" value="1"/>
</dbReference>
<evidence type="ECO:0000259" key="7">
    <source>
        <dbReference type="PROSITE" id="PS50011"/>
    </source>
</evidence>
<evidence type="ECO:0000256" key="2">
    <source>
        <dbReference type="ARBA" id="ARBA00022741"/>
    </source>
</evidence>
<dbReference type="CDD" id="cd14014">
    <property type="entry name" value="STKc_PknB_like"/>
    <property type="match status" value="1"/>
</dbReference>
<dbReference type="SMART" id="SM00220">
    <property type="entry name" value="S_TKc"/>
    <property type="match status" value="1"/>
</dbReference>
<dbReference type="GO" id="GO:0016301">
    <property type="term" value="F:kinase activity"/>
    <property type="evidence" value="ECO:0007669"/>
    <property type="project" value="UniProtKB-KW"/>
</dbReference>
<keyword evidence="3 8" id="KW-0418">Kinase</keyword>
<dbReference type="InterPro" id="IPR017441">
    <property type="entry name" value="Protein_kinase_ATP_BS"/>
</dbReference>
<evidence type="ECO:0000256" key="4">
    <source>
        <dbReference type="ARBA" id="ARBA00022840"/>
    </source>
</evidence>
<evidence type="ECO:0000256" key="5">
    <source>
        <dbReference type="PROSITE-ProRule" id="PRU10141"/>
    </source>
</evidence>
<dbReference type="InterPro" id="IPR013320">
    <property type="entry name" value="ConA-like_dom_sf"/>
</dbReference>
<feature type="region of interest" description="Disordered" evidence="6">
    <location>
        <begin position="437"/>
        <end position="466"/>
    </location>
</feature>
<dbReference type="PANTHER" id="PTHR43289">
    <property type="entry name" value="MITOGEN-ACTIVATED PROTEIN KINASE KINASE KINASE 20-RELATED"/>
    <property type="match status" value="1"/>
</dbReference>
<gene>
    <name evidence="8" type="ORF">AB0C36_35750</name>
</gene>
<feature type="compositionally biased region" description="Low complexity" evidence="6">
    <location>
        <begin position="449"/>
        <end position="466"/>
    </location>
</feature>
<feature type="region of interest" description="Disordered" evidence="6">
    <location>
        <begin position="302"/>
        <end position="408"/>
    </location>
</feature>
<feature type="compositionally biased region" description="Low complexity" evidence="6">
    <location>
        <begin position="329"/>
        <end position="338"/>
    </location>
</feature>
<dbReference type="RefSeq" id="WP_358362565.1">
    <property type="nucleotide sequence ID" value="NZ_JBEZFP010000141.1"/>
</dbReference>
<feature type="compositionally biased region" description="Pro residues" evidence="6">
    <location>
        <begin position="339"/>
        <end position="351"/>
    </location>
</feature>
<feature type="compositionally biased region" description="Pro residues" evidence="6">
    <location>
        <begin position="313"/>
        <end position="328"/>
    </location>
</feature>
<dbReference type="Gene3D" id="3.30.200.20">
    <property type="entry name" value="Phosphorylase Kinase, domain 1"/>
    <property type="match status" value="1"/>
</dbReference>
<protein>
    <submittedName>
        <fullName evidence="8">Protein kinase</fullName>
    </submittedName>
</protein>
<dbReference type="PANTHER" id="PTHR43289:SF34">
    <property type="entry name" value="SERINE_THREONINE-PROTEIN KINASE YBDM-RELATED"/>
    <property type="match status" value="1"/>
</dbReference>
<name>A0ABV3DVE2_9ACTN</name>
<dbReference type="Pfam" id="PF07081">
    <property type="entry name" value="DUF1349"/>
    <property type="match status" value="1"/>
</dbReference>
<accession>A0ABV3DVE2</accession>
<feature type="domain" description="Protein kinase" evidence="7">
    <location>
        <begin position="12"/>
        <end position="262"/>
    </location>
</feature>
<keyword evidence="2 5" id="KW-0547">Nucleotide-binding</keyword>
<dbReference type="SUPFAM" id="SSF49899">
    <property type="entry name" value="Concanavalin A-like lectins/glucanases"/>
    <property type="match status" value="1"/>
</dbReference>
<feature type="compositionally biased region" description="Low complexity" evidence="6">
    <location>
        <begin position="352"/>
        <end position="361"/>
    </location>
</feature>
<keyword evidence="4 5" id="KW-0067">ATP-binding</keyword>
<dbReference type="Pfam" id="PF00069">
    <property type="entry name" value="Pkinase"/>
    <property type="match status" value="1"/>
</dbReference>
<evidence type="ECO:0000256" key="3">
    <source>
        <dbReference type="ARBA" id="ARBA00022777"/>
    </source>
</evidence>
<reference evidence="8 9" key="1">
    <citation type="submission" date="2024-06" db="EMBL/GenBank/DDBJ databases">
        <title>The Natural Products Discovery Center: Release of the First 8490 Sequenced Strains for Exploring Actinobacteria Biosynthetic Diversity.</title>
        <authorList>
            <person name="Kalkreuter E."/>
            <person name="Kautsar S.A."/>
            <person name="Yang D."/>
            <person name="Bader C.D."/>
            <person name="Teijaro C.N."/>
            <person name="Fluegel L."/>
            <person name="Davis C.M."/>
            <person name="Simpson J.R."/>
            <person name="Lauterbach L."/>
            <person name="Steele A.D."/>
            <person name="Gui C."/>
            <person name="Meng S."/>
            <person name="Li G."/>
            <person name="Viehrig K."/>
            <person name="Ye F."/>
            <person name="Su P."/>
            <person name="Kiefer A.F."/>
            <person name="Nichols A."/>
            <person name="Cepeda A.J."/>
            <person name="Yan W."/>
            <person name="Fan B."/>
            <person name="Jiang Y."/>
            <person name="Adhikari A."/>
            <person name="Zheng C.-J."/>
            <person name="Schuster L."/>
            <person name="Cowan T.M."/>
            <person name="Smanski M.J."/>
            <person name="Chevrette M.G."/>
            <person name="De Carvalho L.P.S."/>
            <person name="Shen B."/>
        </authorList>
    </citation>
    <scope>NUCLEOTIDE SEQUENCE [LARGE SCALE GENOMIC DNA]</scope>
    <source>
        <strain evidence="8 9">NPDC048946</strain>
    </source>
</reference>
<dbReference type="PROSITE" id="PS00107">
    <property type="entry name" value="PROTEIN_KINASE_ATP"/>
    <property type="match status" value="1"/>
</dbReference>
<organism evidence="8 9">
    <name type="scientific">Streptodolium elevatio</name>
    <dbReference type="NCBI Taxonomy" id="3157996"/>
    <lineage>
        <taxon>Bacteria</taxon>
        <taxon>Bacillati</taxon>
        <taxon>Actinomycetota</taxon>
        <taxon>Actinomycetes</taxon>
        <taxon>Kitasatosporales</taxon>
        <taxon>Streptomycetaceae</taxon>
        <taxon>Streptodolium</taxon>
    </lineage>
</organism>
<feature type="compositionally biased region" description="Pro residues" evidence="6">
    <location>
        <begin position="362"/>
        <end position="398"/>
    </location>
</feature>
<dbReference type="EMBL" id="JBEZFP010000141">
    <property type="protein sequence ID" value="MEU8138844.1"/>
    <property type="molecule type" value="Genomic_DNA"/>
</dbReference>